<dbReference type="EMBL" id="JBBPBM010000549">
    <property type="protein sequence ID" value="KAK8494323.1"/>
    <property type="molecule type" value="Genomic_DNA"/>
</dbReference>
<evidence type="ECO:0000313" key="1">
    <source>
        <dbReference type="EMBL" id="KAK8494323.1"/>
    </source>
</evidence>
<comment type="caution">
    <text evidence="1">The sequence shown here is derived from an EMBL/GenBank/DDBJ whole genome shotgun (WGS) entry which is preliminary data.</text>
</comment>
<evidence type="ECO:0000313" key="2">
    <source>
        <dbReference type="Proteomes" id="UP001472677"/>
    </source>
</evidence>
<sequence>MMPDIVLRRSWTVSVINDPLRHCPELERTGIKFVQGRNRDMSDGSVAAGIAIFWSDIFPMVEASRGLSSFEKPSSGPASIRPVYSERAVQPPRPPTPTPNNPTQDSFADGTRHGRHTP</sequence>
<accession>A0ABR2AL27</accession>
<dbReference type="Proteomes" id="UP001472677">
    <property type="component" value="Unassembled WGS sequence"/>
</dbReference>
<proteinExistence type="predicted"/>
<reference evidence="1 2" key="1">
    <citation type="journal article" date="2024" name="G3 (Bethesda)">
        <title>Genome assembly of Hibiscus sabdariffa L. provides insights into metabolisms of medicinal natural products.</title>
        <authorList>
            <person name="Kim T."/>
        </authorList>
    </citation>
    <scope>NUCLEOTIDE SEQUENCE [LARGE SCALE GENOMIC DNA]</scope>
    <source>
        <strain evidence="1">TK-2024</strain>
        <tissue evidence="1">Old leaves</tissue>
    </source>
</reference>
<gene>
    <name evidence="1" type="ORF">V6N12_042662</name>
</gene>
<protein>
    <submittedName>
        <fullName evidence="1">Uncharacterized protein</fullName>
    </submittedName>
</protein>
<organism evidence="1 2">
    <name type="scientific">Hibiscus sabdariffa</name>
    <name type="common">roselle</name>
    <dbReference type="NCBI Taxonomy" id="183260"/>
    <lineage>
        <taxon>Eukaryota</taxon>
        <taxon>Viridiplantae</taxon>
        <taxon>Streptophyta</taxon>
        <taxon>Embryophyta</taxon>
        <taxon>Tracheophyta</taxon>
        <taxon>Spermatophyta</taxon>
        <taxon>Magnoliopsida</taxon>
        <taxon>eudicotyledons</taxon>
        <taxon>Gunneridae</taxon>
        <taxon>Pentapetalae</taxon>
        <taxon>rosids</taxon>
        <taxon>malvids</taxon>
        <taxon>Malvales</taxon>
        <taxon>Malvaceae</taxon>
        <taxon>Malvoideae</taxon>
        <taxon>Hibiscus</taxon>
    </lineage>
</organism>
<keyword evidence="2" id="KW-1185">Reference proteome</keyword>
<name>A0ABR2AL27_9ROSI</name>